<dbReference type="GO" id="GO:0043565">
    <property type="term" value="F:sequence-specific DNA binding"/>
    <property type="evidence" value="ECO:0007669"/>
    <property type="project" value="InterPro"/>
</dbReference>
<keyword evidence="8" id="KW-1185">Reference proteome</keyword>
<evidence type="ECO:0000256" key="4">
    <source>
        <dbReference type="ARBA" id="ARBA00023163"/>
    </source>
</evidence>
<dbReference type="Gene3D" id="1.10.10.60">
    <property type="entry name" value="Homeodomain-like"/>
    <property type="match status" value="1"/>
</dbReference>
<dbReference type="Pfam" id="PF14532">
    <property type="entry name" value="Sigma54_activ_2"/>
    <property type="match status" value="1"/>
</dbReference>
<dbReference type="Gene3D" id="3.30.450.20">
    <property type="entry name" value="PAS domain"/>
    <property type="match status" value="1"/>
</dbReference>
<dbReference type="CDD" id="cd00009">
    <property type="entry name" value="AAA"/>
    <property type="match status" value="1"/>
</dbReference>
<evidence type="ECO:0000313" key="7">
    <source>
        <dbReference type="EMBL" id="QDU36309.1"/>
    </source>
</evidence>
<feature type="domain" description="PAS" evidence="6">
    <location>
        <begin position="15"/>
        <end position="52"/>
    </location>
</feature>
<dbReference type="Pfam" id="PF02954">
    <property type="entry name" value="HTH_8"/>
    <property type="match status" value="1"/>
</dbReference>
<dbReference type="PROSITE" id="PS50045">
    <property type="entry name" value="SIGMA54_INTERACT_4"/>
    <property type="match status" value="1"/>
</dbReference>
<dbReference type="AlphaFoldDB" id="A0A517Z1K5"/>
<sequence>MSPRSRRVRGLATWLTQAREPIFVLDNRRAVLFFNHGCEELTGWTAADVIGQICDYVSEPDPQQIEHVTGSLCPPPDVLEGSPQSVPAQFRHRENGKVHQRQVHFVPLNDSQTESTRIFGLITLPDQPISISEPSPPQQLHADVAALRSRLRQRYAIETVIARTPAMQRVLAQLDVASHAACPVLFVGEPGTGREHLARVIHYHGPQRLKAFVPLDCRQSTTFELKRTLKRLLPPDPAGEPTALPLQPGTLYLKDVDHLPRELQETIVEHRDRFDAGEDSIRLMAAASTSLDDAVADDRLLEDLHYLLTPLTIAVPPLRERTDDIPLLAQHILEQLNRDQERQVGGFAPEVLTPLAKYNWPMNQDELEAVISEAYQQATGSLITVNDLPFRFRTGMDAQRVGPPVTPQPVDLQSLLDDFERDHIRRALEQARQNKSQAAELLGLTRPRLYRRMEALGLIESDEP</sequence>
<dbReference type="EMBL" id="CP036275">
    <property type="protein sequence ID" value="QDU36309.1"/>
    <property type="molecule type" value="Genomic_DNA"/>
</dbReference>
<dbReference type="InterPro" id="IPR000014">
    <property type="entry name" value="PAS"/>
</dbReference>
<evidence type="ECO:0000259" key="5">
    <source>
        <dbReference type="PROSITE" id="PS50045"/>
    </source>
</evidence>
<dbReference type="NCBIfam" id="TIGR00229">
    <property type="entry name" value="sensory_box"/>
    <property type="match status" value="1"/>
</dbReference>
<dbReference type="InterPro" id="IPR035965">
    <property type="entry name" value="PAS-like_dom_sf"/>
</dbReference>
<gene>
    <name evidence="7" type="primary">zraR_5</name>
    <name evidence="7" type="ORF">Mal4_05940</name>
</gene>
<organism evidence="7 8">
    <name type="scientific">Maioricimonas rarisocia</name>
    <dbReference type="NCBI Taxonomy" id="2528026"/>
    <lineage>
        <taxon>Bacteria</taxon>
        <taxon>Pseudomonadati</taxon>
        <taxon>Planctomycetota</taxon>
        <taxon>Planctomycetia</taxon>
        <taxon>Planctomycetales</taxon>
        <taxon>Planctomycetaceae</taxon>
        <taxon>Maioricimonas</taxon>
    </lineage>
</organism>
<evidence type="ECO:0000256" key="1">
    <source>
        <dbReference type="ARBA" id="ARBA00022741"/>
    </source>
</evidence>
<dbReference type="Gene3D" id="3.40.50.300">
    <property type="entry name" value="P-loop containing nucleotide triphosphate hydrolases"/>
    <property type="match status" value="1"/>
</dbReference>
<dbReference type="Pfam" id="PF00989">
    <property type="entry name" value="PAS"/>
    <property type="match status" value="1"/>
</dbReference>
<dbReference type="InterPro" id="IPR058031">
    <property type="entry name" value="AAA_lid_NorR"/>
</dbReference>
<proteinExistence type="predicted"/>
<name>A0A517Z1K5_9PLAN</name>
<keyword evidence="1" id="KW-0547">Nucleotide-binding</keyword>
<feature type="domain" description="Sigma-54 factor interaction" evidence="5">
    <location>
        <begin position="160"/>
        <end position="376"/>
    </location>
</feature>
<dbReference type="OrthoDB" id="213520at2"/>
<dbReference type="PRINTS" id="PR01590">
    <property type="entry name" value="HTHFIS"/>
</dbReference>
<dbReference type="InterPro" id="IPR027417">
    <property type="entry name" value="P-loop_NTPase"/>
</dbReference>
<evidence type="ECO:0000259" key="6">
    <source>
        <dbReference type="PROSITE" id="PS50112"/>
    </source>
</evidence>
<evidence type="ECO:0000313" key="8">
    <source>
        <dbReference type="Proteomes" id="UP000320496"/>
    </source>
</evidence>
<evidence type="ECO:0000256" key="2">
    <source>
        <dbReference type="ARBA" id="ARBA00022840"/>
    </source>
</evidence>
<dbReference type="KEGG" id="mri:Mal4_05940"/>
<dbReference type="Proteomes" id="UP000320496">
    <property type="component" value="Chromosome"/>
</dbReference>
<dbReference type="Pfam" id="PF25601">
    <property type="entry name" value="AAA_lid_14"/>
    <property type="match status" value="1"/>
</dbReference>
<evidence type="ECO:0000256" key="3">
    <source>
        <dbReference type="ARBA" id="ARBA00023015"/>
    </source>
</evidence>
<keyword evidence="4" id="KW-0804">Transcription</keyword>
<dbReference type="InterPro" id="IPR013767">
    <property type="entry name" value="PAS_fold"/>
</dbReference>
<dbReference type="PROSITE" id="PS50112">
    <property type="entry name" value="PAS"/>
    <property type="match status" value="1"/>
</dbReference>
<dbReference type="PANTHER" id="PTHR32071">
    <property type="entry name" value="TRANSCRIPTIONAL REGULATORY PROTEIN"/>
    <property type="match status" value="1"/>
</dbReference>
<dbReference type="SUPFAM" id="SSF55785">
    <property type="entry name" value="PYP-like sensor domain (PAS domain)"/>
    <property type="match status" value="1"/>
</dbReference>
<dbReference type="SMART" id="SM00091">
    <property type="entry name" value="PAS"/>
    <property type="match status" value="1"/>
</dbReference>
<keyword evidence="3" id="KW-0805">Transcription regulation</keyword>
<dbReference type="InterPro" id="IPR002197">
    <property type="entry name" value="HTH_Fis"/>
</dbReference>
<dbReference type="RefSeq" id="WP_145366988.1">
    <property type="nucleotide sequence ID" value="NZ_CP036275.1"/>
</dbReference>
<dbReference type="CDD" id="cd00130">
    <property type="entry name" value="PAS"/>
    <property type="match status" value="1"/>
</dbReference>
<protein>
    <submittedName>
        <fullName evidence="7">Transcriptional regulatory protein ZraR</fullName>
    </submittedName>
</protein>
<reference evidence="7 8" key="1">
    <citation type="submission" date="2019-02" db="EMBL/GenBank/DDBJ databases">
        <title>Deep-cultivation of Planctomycetes and their phenomic and genomic characterization uncovers novel biology.</title>
        <authorList>
            <person name="Wiegand S."/>
            <person name="Jogler M."/>
            <person name="Boedeker C."/>
            <person name="Pinto D."/>
            <person name="Vollmers J."/>
            <person name="Rivas-Marin E."/>
            <person name="Kohn T."/>
            <person name="Peeters S.H."/>
            <person name="Heuer A."/>
            <person name="Rast P."/>
            <person name="Oberbeckmann S."/>
            <person name="Bunk B."/>
            <person name="Jeske O."/>
            <person name="Meyerdierks A."/>
            <person name="Storesund J.E."/>
            <person name="Kallscheuer N."/>
            <person name="Luecker S."/>
            <person name="Lage O.M."/>
            <person name="Pohl T."/>
            <person name="Merkel B.J."/>
            <person name="Hornburger P."/>
            <person name="Mueller R.-W."/>
            <person name="Bruemmer F."/>
            <person name="Labrenz M."/>
            <person name="Spormann A.M."/>
            <person name="Op den Camp H."/>
            <person name="Overmann J."/>
            <person name="Amann R."/>
            <person name="Jetten M.S.M."/>
            <person name="Mascher T."/>
            <person name="Medema M.H."/>
            <person name="Devos D.P."/>
            <person name="Kaster A.-K."/>
            <person name="Ovreas L."/>
            <person name="Rohde M."/>
            <person name="Galperin M.Y."/>
            <person name="Jogler C."/>
        </authorList>
    </citation>
    <scope>NUCLEOTIDE SEQUENCE [LARGE SCALE GENOMIC DNA]</scope>
    <source>
        <strain evidence="7 8">Mal4</strain>
    </source>
</reference>
<dbReference type="InterPro" id="IPR009057">
    <property type="entry name" value="Homeodomain-like_sf"/>
</dbReference>
<dbReference type="SUPFAM" id="SSF46689">
    <property type="entry name" value="Homeodomain-like"/>
    <property type="match status" value="1"/>
</dbReference>
<dbReference type="Gene3D" id="1.10.8.60">
    <property type="match status" value="1"/>
</dbReference>
<dbReference type="GO" id="GO:0005524">
    <property type="term" value="F:ATP binding"/>
    <property type="evidence" value="ECO:0007669"/>
    <property type="project" value="UniProtKB-KW"/>
</dbReference>
<dbReference type="InterPro" id="IPR002078">
    <property type="entry name" value="Sigma_54_int"/>
</dbReference>
<accession>A0A517Z1K5</accession>
<dbReference type="GO" id="GO:0006355">
    <property type="term" value="P:regulation of DNA-templated transcription"/>
    <property type="evidence" value="ECO:0007669"/>
    <property type="project" value="InterPro"/>
</dbReference>
<dbReference type="SUPFAM" id="SSF52540">
    <property type="entry name" value="P-loop containing nucleoside triphosphate hydrolases"/>
    <property type="match status" value="1"/>
</dbReference>
<keyword evidence="2" id="KW-0067">ATP-binding</keyword>